<dbReference type="Proteomes" id="UP001153365">
    <property type="component" value="Unassembled WGS sequence"/>
</dbReference>
<dbReference type="PANTHER" id="PTHR22604:SF105">
    <property type="entry name" value="TRANS-1,2-DIHYDROBENZENE-1,2-DIOL DEHYDROGENASE"/>
    <property type="match status" value="1"/>
</dbReference>
<keyword evidence="2" id="KW-0560">Oxidoreductase</keyword>
<dbReference type="Gene3D" id="3.30.360.10">
    <property type="entry name" value="Dihydrodipicolinate Reductase, domain 2"/>
    <property type="match status" value="1"/>
</dbReference>
<protein>
    <recommendedName>
        <fullName evidence="3">D-xylose 1-dehydrogenase (NADP(+), D-xylono-1,5-lactone-forming)</fullName>
        <ecNumber evidence="3">1.1.1.179</ecNumber>
    </recommendedName>
    <alternativeName>
        <fullName evidence="4">D-xylose-NADP dehydrogenase</fullName>
    </alternativeName>
</protein>
<comment type="similarity">
    <text evidence="1">Belongs to the Gfo/Idh/MocA family.</text>
</comment>
<dbReference type="Gene3D" id="3.40.50.720">
    <property type="entry name" value="NAD(P)-binding Rossmann-like Domain"/>
    <property type="match status" value="1"/>
</dbReference>
<feature type="domain" description="GFO/IDH/MocA-like oxidoreductase" evidence="7">
    <location>
        <begin position="163"/>
        <end position="311"/>
    </location>
</feature>
<feature type="domain" description="Gfo/Idh/MocA-like oxidoreductase N-terminal" evidence="6">
    <location>
        <begin position="14"/>
        <end position="151"/>
    </location>
</feature>
<comment type="catalytic activity">
    <reaction evidence="5">
        <text>D-xylose + NADP(+) = D-xylono-1,5-lactone + NADPH + H(+)</text>
        <dbReference type="Rhea" id="RHEA:22000"/>
        <dbReference type="ChEBI" id="CHEBI:15378"/>
        <dbReference type="ChEBI" id="CHEBI:15867"/>
        <dbReference type="ChEBI" id="CHEBI:53455"/>
        <dbReference type="ChEBI" id="CHEBI:57783"/>
        <dbReference type="ChEBI" id="CHEBI:58349"/>
        <dbReference type="EC" id="1.1.1.179"/>
    </reaction>
</comment>
<evidence type="ECO:0000259" key="6">
    <source>
        <dbReference type="Pfam" id="PF01408"/>
    </source>
</evidence>
<reference evidence="8" key="1">
    <citation type="submission" date="2022-06" db="EMBL/GenBank/DDBJ databases">
        <authorList>
            <consortium name="SYNGENTA / RWTH Aachen University"/>
        </authorList>
    </citation>
    <scope>NUCLEOTIDE SEQUENCE</scope>
</reference>
<dbReference type="Pfam" id="PF22725">
    <property type="entry name" value="GFO_IDH_MocA_C3"/>
    <property type="match status" value="1"/>
</dbReference>
<gene>
    <name evidence="8" type="ORF">PPACK8108_LOCUS14733</name>
</gene>
<dbReference type="InterPro" id="IPR000683">
    <property type="entry name" value="Gfo/Idh/MocA-like_OxRdtase_N"/>
</dbReference>
<dbReference type="GO" id="GO:0000166">
    <property type="term" value="F:nucleotide binding"/>
    <property type="evidence" value="ECO:0007669"/>
    <property type="project" value="InterPro"/>
</dbReference>
<dbReference type="PANTHER" id="PTHR22604">
    <property type="entry name" value="OXIDOREDUCTASES"/>
    <property type="match status" value="1"/>
</dbReference>
<evidence type="ECO:0000256" key="4">
    <source>
        <dbReference type="ARBA" id="ARBA00042988"/>
    </source>
</evidence>
<dbReference type="EMBL" id="CALTRL010003814">
    <property type="protein sequence ID" value="CAH7682038.1"/>
    <property type="molecule type" value="Genomic_DNA"/>
</dbReference>
<evidence type="ECO:0000259" key="7">
    <source>
        <dbReference type="Pfam" id="PF22725"/>
    </source>
</evidence>
<dbReference type="AlphaFoldDB" id="A0AAV0B7Q0"/>
<comment type="caution">
    <text evidence="8">The sequence shown here is derived from an EMBL/GenBank/DDBJ whole genome shotgun (WGS) entry which is preliminary data.</text>
</comment>
<organism evidence="8 9">
    <name type="scientific">Phakopsora pachyrhizi</name>
    <name type="common">Asian soybean rust disease fungus</name>
    <dbReference type="NCBI Taxonomy" id="170000"/>
    <lineage>
        <taxon>Eukaryota</taxon>
        <taxon>Fungi</taxon>
        <taxon>Dikarya</taxon>
        <taxon>Basidiomycota</taxon>
        <taxon>Pucciniomycotina</taxon>
        <taxon>Pucciniomycetes</taxon>
        <taxon>Pucciniales</taxon>
        <taxon>Phakopsoraceae</taxon>
        <taxon>Phakopsora</taxon>
    </lineage>
</organism>
<evidence type="ECO:0000256" key="1">
    <source>
        <dbReference type="ARBA" id="ARBA00010928"/>
    </source>
</evidence>
<evidence type="ECO:0000256" key="3">
    <source>
        <dbReference type="ARBA" id="ARBA00038984"/>
    </source>
</evidence>
<dbReference type="InterPro" id="IPR036291">
    <property type="entry name" value="NAD(P)-bd_dom_sf"/>
</dbReference>
<evidence type="ECO:0000313" key="8">
    <source>
        <dbReference type="EMBL" id="CAH7682038.1"/>
    </source>
</evidence>
<dbReference type="SUPFAM" id="SSF51735">
    <property type="entry name" value="NAD(P)-binding Rossmann-fold domains"/>
    <property type="match status" value="1"/>
</dbReference>
<proteinExistence type="inferred from homology"/>
<sequence length="401" mass="45594">MGENISNNSRFVVQWGILGTGNISKKFVHDLLVDPRTRNVEDLVHKVVAIGSRSELKAKEFIEKVLNCEDTNSKKRASLDGVKSYGSYLDLVSDSQVNVVYIGTPHTSHYQDIKLCLDFNKSVLCEKPITINSDQIKELSRLAKKKKLFLMEAIWTRFLPAVVALKKILDSNEIGHIERVDSDFSSYFDVEKVEESHRLINPDLGGGCLLDLGPYAWDMISLTLLNQSLKSSSGTQGEEFLKVPRIKASGTFYKRLNSSAPVDQSIISIIEFDNNLRDRNSQTSQGILSTSFNQDSNEEIGVTIYGKNGRINIESPICCPKKFQVIKFEKAGDDPNESRRLIKKNYSFEENFLGNLYGYFIYWEGWEADEVGRCLREKKIESEKMKINESVLMMEVEYHLL</sequence>
<dbReference type="InterPro" id="IPR050984">
    <property type="entry name" value="Gfo/Idh/MocA_domain"/>
</dbReference>
<evidence type="ECO:0000313" key="9">
    <source>
        <dbReference type="Proteomes" id="UP001153365"/>
    </source>
</evidence>
<evidence type="ECO:0000256" key="2">
    <source>
        <dbReference type="ARBA" id="ARBA00023002"/>
    </source>
</evidence>
<accession>A0AAV0B7Q0</accession>
<dbReference type="EC" id="1.1.1.179" evidence="3"/>
<dbReference type="SUPFAM" id="SSF55347">
    <property type="entry name" value="Glyceraldehyde-3-phosphate dehydrogenase-like, C-terminal domain"/>
    <property type="match status" value="1"/>
</dbReference>
<dbReference type="InterPro" id="IPR055170">
    <property type="entry name" value="GFO_IDH_MocA-like_dom"/>
</dbReference>
<evidence type="ECO:0000256" key="5">
    <source>
        <dbReference type="ARBA" id="ARBA00049233"/>
    </source>
</evidence>
<dbReference type="Pfam" id="PF01408">
    <property type="entry name" value="GFO_IDH_MocA"/>
    <property type="match status" value="1"/>
</dbReference>
<keyword evidence="9" id="KW-1185">Reference proteome</keyword>
<dbReference type="GO" id="GO:0047837">
    <property type="term" value="F:D-xylose 1-dehydrogenase (NADP+) activity"/>
    <property type="evidence" value="ECO:0007669"/>
    <property type="project" value="UniProtKB-EC"/>
</dbReference>
<name>A0AAV0B7Q0_PHAPC</name>